<sequence>MNVKAIANQMSVAPRKTRLVVDLIRGKHVREAQAILMFTPKAASPIVSKLLKSAVANAVHNFSLNEEELYVKEIFVNEGLRLTRLLPRAKGKTDKIKKRTSHITIVVSSKTAEEKKTVKKQSVIQQIEGKEIVENGSKE</sequence>
<protein>
    <recommendedName>
        <fullName evidence="9 10">Large ribosomal subunit protein uL22</fullName>
    </recommendedName>
</protein>
<evidence type="ECO:0000256" key="7">
    <source>
        <dbReference type="ARBA" id="ARBA00023274"/>
    </source>
</evidence>
<keyword evidence="7 10" id="KW-0687">Ribonucleoprotein</keyword>
<dbReference type="InterPro" id="IPR036394">
    <property type="entry name" value="Ribosomal_uL22_sf"/>
</dbReference>
<dbReference type="InterPro" id="IPR047867">
    <property type="entry name" value="Ribosomal_uL22_bac/org-type"/>
</dbReference>
<evidence type="ECO:0000256" key="2">
    <source>
        <dbReference type="ARBA" id="ARBA00009451"/>
    </source>
</evidence>
<comment type="function">
    <text evidence="8">This protein binds specifically to 23S rRNA; its binding is stimulated by other ribosomal proteins, e.g. L4, L17, and L20. It is important during the early stages of 50S assembly. It makes multiple contacts with different domains of the 23S rRNA in the assembled 50S subunit and ribosome.</text>
</comment>
<gene>
    <name evidence="14" type="primary">rpl22</name>
    <name evidence="10" type="synonym">rplV</name>
</gene>
<dbReference type="GO" id="GO:0006412">
    <property type="term" value="P:translation"/>
    <property type="evidence" value="ECO:0007669"/>
    <property type="project" value="UniProtKB-UniRule"/>
</dbReference>
<proteinExistence type="inferred from homology"/>
<dbReference type="Pfam" id="PF00237">
    <property type="entry name" value="Ribosomal_L22"/>
    <property type="match status" value="1"/>
</dbReference>
<dbReference type="GO" id="GO:0022625">
    <property type="term" value="C:cytosolic large ribosomal subunit"/>
    <property type="evidence" value="ECO:0007669"/>
    <property type="project" value="TreeGrafter"/>
</dbReference>
<evidence type="ECO:0000256" key="4">
    <source>
        <dbReference type="ARBA" id="ARBA00022730"/>
    </source>
</evidence>
<evidence type="ECO:0000256" key="3">
    <source>
        <dbReference type="ARBA" id="ARBA00011838"/>
    </source>
</evidence>
<dbReference type="CDD" id="cd00336">
    <property type="entry name" value="Ribosomal_L22"/>
    <property type="match status" value="1"/>
</dbReference>
<keyword evidence="6 10" id="KW-0689">Ribosomal protein</keyword>
<evidence type="ECO:0000256" key="13">
    <source>
        <dbReference type="RuleBase" id="RU004008"/>
    </source>
</evidence>
<dbReference type="SUPFAM" id="SSF54843">
    <property type="entry name" value="Ribosomal protein L22"/>
    <property type="match status" value="1"/>
</dbReference>
<dbReference type="AlphaFoldDB" id="A3F227"/>
<evidence type="ECO:0000313" key="14">
    <source>
        <dbReference type="EMBL" id="ABN13144.1"/>
    </source>
</evidence>
<dbReference type="GO" id="GO:0019843">
    <property type="term" value="F:rRNA binding"/>
    <property type="evidence" value="ECO:0007669"/>
    <property type="project" value="UniProtKB-UniRule"/>
</dbReference>
<dbReference type="PANTHER" id="PTHR13501">
    <property type="entry name" value="CHLOROPLAST 50S RIBOSOMAL PROTEIN L22-RELATED"/>
    <property type="match status" value="1"/>
</dbReference>
<evidence type="ECO:0000256" key="6">
    <source>
        <dbReference type="ARBA" id="ARBA00022980"/>
    </source>
</evidence>
<dbReference type="HAMAP" id="MF_01331_B">
    <property type="entry name" value="Ribosomal_uL22_B"/>
    <property type="match status" value="1"/>
</dbReference>
<organism evidence="14">
    <name type="scientific">Vaccinium witches'-broom phytoplasma</name>
    <dbReference type="NCBI Taxonomy" id="85642"/>
    <lineage>
        <taxon>Bacteria</taxon>
        <taxon>Bacillati</taxon>
        <taxon>Mycoplasmatota</taxon>
        <taxon>Mollicutes</taxon>
        <taxon>Acholeplasmatales</taxon>
        <taxon>Acholeplasmataceae</taxon>
        <taxon>Candidatus Phytoplasma</taxon>
        <taxon>16SrIII (X-disease group)</taxon>
    </lineage>
</organism>
<keyword evidence="5 10" id="KW-0694">RNA-binding</keyword>
<evidence type="ECO:0000256" key="11">
    <source>
        <dbReference type="RuleBase" id="RU004005"/>
    </source>
</evidence>
<dbReference type="Gene3D" id="3.90.470.10">
    <property type="entry name" value="Ribosomal protein L22/L17"/>
    <property type="match status" value="1"/>
</dbReference>
<comment type="subunit">
    <text evidence="3 10 12">Part of the 50S ribosomal subunit.</text>
</comment>
<reference evidence="14" key="1">
    <citation type="journal article" date="2007" name="Int. J. Syst. Evol. Microbiol.">
        <title>Ribosomal protein gene-based phylogeny for finer differentiation and classification of phytoplasmas.</title>
        <authorList>
            <person name="Martini M."/>
            <person name="Lee I.M."/>
            <person name="Bottner K.D."/>
            <person name="Zhao Y."/>
            <person name="Botti S."/>
            <person name="Bertaccini A."/>
            <person name="Harrison N.A."/>
            <person name="Carraro L."/>
            <person name="Marcone C."/>
            <person name="Khan A.J."/>
            <person name="Osler R."/>
        </authorList>
    </citation>
    <scope>NUCLEOTIDE SEQUENCE</scope>
    <source>
        <strain evidence="14">VAC</strain>
    </source>
</reference>
<keyword evidence="4 10" id="KW-0699">rRNA-binding</keyword>
<dbReference type="GO" id="GO:0003735">
    <property type="term" value="F:structural constituent of ribosome"/>
    <property type="evidence" value="ECO:0007669"/>
    <property type="project" value="InterPro"/>
</dbReference>
<comment type="similarity">
    <text evidence="2 10 11">Belongs to the universal ribosomal protein uL22 family.</text>
</comment>
<dbReference type="PANTHER" id="PTHR13501:SF8">
    <property type="entry name" value="LARGE RIBOSOMAL SUBUNIT PROTEIN UL22M"/>
    <property type="match status" value="1"/>
</dbReference>
<evidence type="ECO:0000256" key="1">
    <source>
        <dbReference type="ARBA" id="ARBA00003478"/>
    </source>
</evidence>
<comment type="function">
    <text evidence="1 10">The globular domain of the protein is located near the polypeptide exit tunnel on the outside of the subunit, while an extended beta-hairpin is found that lines the wall of the exit tunnel in the center of the 70S ribosome.</text>
</comment>
<evidence type="ECO:0000256" key="10">
    <source>
        <dbReference type="HAMAP-Rule" id="MF_01331"/>
    </source>
</evidence>
<dbReference type="EMBL" id="EF186809">
    <property type="protein sequence ID" value="ABN13144.1"/>
    <property type="molecule type" value="Genomic_DNA"/>
</dbReference>
<name>A3F227_9MOLU</name>
<evidence type="ECO:0000256" key="8">
    <source>
        <dbReference type="ARBA" id="ARBA00025084"/>
    </source>
</evidence>
<accession>A3F227</accession>
<evidence type="ECO:0000256" key="5">
    <source>
        <dbReference type="ARBA" id="ARBA00022884"/>
    </source>
</evidence>
<comment type="function">
    <text evidence="10 13">This protein binds specifically to 23S rRNA; its binding is stimulated by other ribosomal proteins, e.g., L4, L17, and L20. It is important during the early stages of 50S assembly. It makes multiple contacts with different domains of the 23S rRNA in the assembled 50S subunit and ribosome.</text>
</comment>
<dbReference type="InterPro" id="IPR001063">
    <property type="entry name" value="Ribosomal_uL22"/>
</dbReference>
<evidence type="ECO:0000256" key="9">
    <source>
        <dbReference type="ARBA" id="ARBA00035207"/>
    </source>
</evidence>
<evidence type="ECO:0000256" key="12">
    <source>
        <dbReference type="RuleBase" id="RU004006"/>
    </source>
</evidence>
<dbReference type="InterPro" id="IPR005727">
    <property type="entry name" value="Ribosomal_uL22_bac/chlpt-type"/>
</dbReference>
<dbReference type="NCBIfam" id="TIGR01044">
    <property type="entry name" value="rplV_bact"/>
    <property type="match status" value="1"/>
</dbReference>